<organism evidence="2 3">
    <name type="scientific">Coprinellus micaceus</name>
    <name type="common">Glistening ink-cap mushroom</name>
    <name type="synonym">Coprinus micaceus</name>
    <dbReference type="NCBI Taxonomy" id="71717"/>
    <lineage>
        <taxon>Eukaryota</taxon>
        <taxon>Fungi</taxon>
        <taxon>Dikarya</taxon>
        <taxon>Basidiomycota</taxon>
        <taxon>Agaricomycotina</taxon>
        <taxon>Agaricomycetes</taxon>
        <taxon>Agaricomycetidae</taxon>
        <taxon>Agaricales</taxon>
        <taxon>Agaricineae</taxon>
        <taxon>Psathyrellaceae</taxon>
        <taxon>Coprinellus</taxon>
    </lineage>
</organism>
<feature type="non-terminal residue" evidence="2">
    <location>
        <position position="1"/>
    </location>
</feature>
<dbReference type="InterPro" id="IPR036770">
    <property type="entry name" value="Ankyrin_rpt-contain_sf"/>
</dbReference>
<sequence length="51" mass="5730">DDDGMTPLHQAYWGGEQRCVKLLLENGADETMKGTCFRSIWTICLVANPLM</sequence>
<accession>A0A4Y7SU39</accession>
<dbReference type="Proteomes" id="UP000298030">
    <property type="component" value="Unassembled WGS sequence"/>
</dbReference>
<dbReference type="PROSITE" id="PS50297">
    <property type="entry name" value="ANK_REP_REGION"/>
    <property type="match status" value="1"/>
</dbReference>
<dbReference type="Pfam" id="PF00023">
    <property type="entry name" value="Ank"/>
    <property type="match status" value="1"/>
</dbReference>
<gene>
    <name evidence="2" type="ORF">FA13DRAFT_1637475</name>
</gene>
<dbReference type="Gene3D" id="1.25.40.20">
    <property type="entry name" value="Ankyrin repeat-containing domain"/>
    <property type="match status" value="1"/>
</dbReference>
<feature type="repeat" description="ANK" evidence="1">
    <location>
        <begin position="3"/>
        <end position="35"/>
    </location>
</feature>
<reference evidence="2 3" key="1">
    <citation type="journal article" date="2019" name="Nat. Ecol. Evol.">
        <title>Megaphylogeny resolves global patterns of mushroom evolution.</title>
        <authorList>
            <person name="Varga T."/>
            <person name="Krizsan K."/>
            <person name="Foldi C."/>
            <person name="Dima B."/>
            <person name="Sanchez-Garcia M."/>
            <person name="Sanchez-Ramirez S."/>
            <person name="Szollosi G.J."/>
            <person name="Szarkandi J.G."/>
            <person name="Papp V."/>
            <person name="Albert L."/>
            <person name="Andreopoulos W."/>
            <person name="Angelini C."/>
            <person name="Antonin V."/>
            <person name="Barry K.W."/>
            <person name="Bougher N.L."/>
            <person name="Buchanan P."/>
            <person name="Buyck B."/>
            <person name="Bense V."/>
            <person name="Catcheside P."/>
            <person name="Chovatia M."/>
            <person name="Cooper J."/>
            <person name="Damon W."/>
            <person name="Desjardin D."/>
            <person name="Finy P."/>
            <person name="Geml J."/>
            <person name="Haridas S."/>
            <person name="Hughes K."/>
            <person name="Justo A."/>
            <person name="Karasinski D."/>
            <person name="Kautmanova I."/>
            <person name="Kiss B."/>
            <person name="Kocsube S."/>
            <person name="Kotiranta H."/>
            <person name="LaButti K.M."/>
            <person name="Lechner B.E."/>
            <person name="Liimatainen K."/>
            <person name="Lipzen A."/>
            <person name="Lukacs Z."/>
            <person name="Mihaltcheva S."/>
            <person name="Morgado L.N."/>
            <person name="Niskanen T."/>
            <person name="Noordeloos M.E."/>
            <person name="Ohm R.A."/>
            <person name="Ortiz-Santana B."/>
            <person name="Ovrebo C."/>
            <person name="Racz N."/>
            <person name="Riley R."/>
            <person name="Savchenko A."/>
            <person name="Shiryaev A."/>
            <person name="Soop K."/>
            <person name="Spirin V."/>
            <person name="Szebenyi C."/>
            <person name="Tomsovsky M."/>
            <person name="Tulloss R.E."/>
            <person name="Uehling J."/>
            <person name="Grigoriev I.V."/>
            <person name="Vagvolgyi C."/>
            <person name="Papp T."/>
            <person name="Martin F.M."/>
            <person name="Miettinen O."/>
            <person name="Hibbett D.S."/>
            <person name="Nagy L.G."/>
        </authorList>
    </citation>
    <scope>NUCLEOTIDE SEQUENCE [LARGE SCALE GENOMIC DNA]</scope>
    <source>
        <strain evidence="2 3">FP101781</strain>
    </source>
</reference>
<proteinExistence type="predicted"/>
<dbReference type="InterPro" id="IPR002110">
    <property type="entry name" value="Ankyrin_rpt"/>
</dbReference>
<name>A0A4Y7SU39_COPMI</name>
<keyword evidence="3" id="KW-1185">Reference proteome</keyword>
<protein>
    <submittedName>
        <fullName evidence="2">Uncharacterized protein</fullName>
    </submittedName>
</protein>
<dbReference type="SUPFAM" id="SSF48403">
    <property type="entry name" value="Ankyrin repeat"/>
    <property type="match status" value="1"/>
</dbReference>
<evidence type="ECO:0000256" key="1">
    <source>
        <dbReference type="PROSITE-ProRule" id="PRU00023"/>
    </source>
</evidence>
<evidence type="ECO:0000313" key="3">
    <source>
        <dbReference type="Proteomes" id="UP000298030"/>
    </source>
</evidence>
<dbReference type="EMBL" id="QPFP01000057">
    <property type="protein sequence ID" value="TEB25377.1"/>
    <property type="molecule type" value="Genomic_DNA"/>
</dbReference>
<evidence type="ECO:0000313" key="2">
    <source>
        <dbReference type="EMBL" id="TEB25377.1"/>
    </source>
</evidence>
<comment type="caution">
    <text evidence="2">The sequence shown here is derived from an EMBL/GenBank/DDBJ whole genome shotgun (WGS) entry which is preliminary data.</text>
</comment>
<dbReference type="OrthoDB" id="195446at2759"/>
<dbReference type="PROSITE" id="PS50088">
    <property type="entry name" value="ANK_REPEAT"/>
    <property type="match status" value="1"/>
</dbReference>
<keyword evidence="1" id="KW-0040">ANK repeat</keyword>
<dbReference type="AlphaFoldDB" id="A0A4Y7SU39"/>